<name>A0ABR1SPQ2_9PEZI</name>
<proteinExistence type="predicted"/>
<feature type="compositionally biased region" description="Polar residues" evidence="1">
    <location>
        <begin position="12"/>
        <end position="29"/>
    </location>
</feature>
<evidence type="ECO:0000313" key="3">
    <source>
        <dbReference type="Proteomes" id="UP001444661"/>
    </source>
</evidence>
<organism evidence="2 3">
    <name type="scientific">Apiospora rasikravindrae</name>
    <dbReference type="NCBI Taxonomy" id="990691"/>
    <lineage>
        <taxon>Eukaryota</taxon>
        <taxon>Fungi</taxon>
        <taxon>Dikarya</taxon>
        <taxon>Ascomycota</taxon>
        <taxon>Pezizomycotina</taxon>
        <taxon>Sordariomycetes</taxon>
        <taxon>Xylariomycetidae</taxon>
        <taxon>Amphisphaeriales</taxon>
        <taxon>Apiosporaceae</taxon>
        <taxon>Apiospora</taxon>
    </lineage>
</organism>
<evidence type="ECO:0000313" key="2">
    <source>
        <dbReference type="EMBL" id="KAK8036172.1"/>
    </source>
</evidence>
<gene>
    <name evidence="2" type="ORF">PG993_008786</name>
</gene>
<sequence>MQPVPQAVSDFQPGNVQAPSRPYTVQNPSMQGAPMQMQQRPPAQAPMMSPSQGQQRQYVMSQPPPPTQGQYFASQQPQYIPPPEQTIINQQQTINQNFTLNSDSNVDAGSGSSMTAYSQQPTVVQNNQVIYENSSAASDSYFTQPPAATPGTGNEVNITNINIENNVNNAQYTQIDSSATYNDNSAVTTTMDVYGVNNNNLPAADYNTTTMDYNAAATDYSTTTTDYNMAATDYNSATAFNLDVQMQTMHTAADDVSTLYSTESLDASETAAGNGDAWAAAAAVTVDYSGGDWGDDWY</sequence>
<keyword evidence="3" id="KW-1185">Reference proteome</keyword>
<dbReference type="EMBL" id="JAQQWK010000008">
    <property type="protein sequence ID" value="KAK8036172.1"/>
    <property type="molecule type" value="Genomic_DNA"/>
</dbReference>
<protein>
    <submittedName>
        <fullName evidence="2">Uncharacterized protein</fullName>
    </submittedName>
</protein>
<reference evidence="2 3" key="1">
    <citation type="submission" date="2023-01" db="EMBL/GenBank/DDBJ databases">
        <title>Analysis of 21 Apiospora genomes using comparative genomics revels a genus with tremendous synthesis potential of carbohydrate active enzymes and secondary metabolites.</title>
        <authorList>
            <person name="Sorensen T."/>
        </authorList>
    </citation>
    <scope>NUCLEOTIDE SEQUENCE [LARGE SCALE GENOMIC DNA]</scope>
    <source>
        <strain evidence="2 3">CBS 33761</strain>
    </source>
</reference>
<comment type="caution">
    <text evidence="2">The sequence shown here is derived from an EMBL/GenBank/DDBJ whole genome shotgun (WGS) entry which is preliminary data.</text>
</comment>
<dbReference type="Proteomes" id="UP001444661">
    <property type="component" value="Unassembled WGS sequence"/>
</dbReference>
<evidence type="ECO:0000256" key="1">
    <source>
        <dbReference type="SAM" id="MobiDB-lite"/>
    </source>
</evidence>
<feature type="compositionally biased region" description="Low complexity" evidence="1">
    <location>
        <begin position="30"/>
        <end position="52"/>
    </location>
</feature>
<feature type="region of interest" description="Disordered" evidence="1">
    <location>
        <begin position="1"/>
        <end position="71"/>
    </location>
</feature>
<accession>A0ABR1SPQ2</accession>